<name>A0ABY9KWM2_9BACI</name>
<keyword evidence="2" id="KW-1185">Reference proteome</keyword>
<organism evidence="1 2">
    <name type="scientific">Aciduricibacillus chroicocephali</name>
    <dbReference type="NCBI Taxonomy" id="3054939"/>
    <lineage>
        <taxon>Bacteria</taxon>
        <taxon>Bacillati</taxon>
        <taxon>Bacillota</taxon>
        <taxon>Bacilli</taxon>
        <taxon>Bacillales</taxon>
        <taxon>Bacillaceae</taxon>
        <taxon>Aciduricibacillus</taxon>
    </lineage>
</organism>
<dbReference type="Proteomes" id="UP001180087">
    <property type="component" value="Chromosome"/>
</dbReference>
<evidence type="ECO:0000313" key="2">
    <source>
        <dbReference type="Proteomes" id="UP001180087"/>
    </source>
</evidence>
<gene>
    <name evidence="1" type="ORF">QR721_10205</name>
</gene>
<dbReference type="RefSeq" id="WP_348026591.1">
    <property type="nucleotide sequence ID" value="NZ_CP129113.1"/>
</dbReference>
<dbReference type="SUPFAM" id="SSF52540">
    <property type="entry name" value="P-loop containing nucleoside triphosphate hydrolases"/>
    <property type="match status" value="1"/>
</dbReference>
<reference evidence="1" key="1">
    <citation type="submission" date="2023-06" db="EMBL/GenBank/DDBJ databases">
        <title>A Treasure from Seagulls: Isolation and Description of Aciduricobacillus qingdaonensis gen. nov., sp. nov., a Rare Obligately Uric Acid-utilizing Member in the Family Bacillaceae.</title>
        <authorList>
            <person name="Liu W."/>
            <person name="Wang B."/>
        </authorList>
    </citation>
    <scope>NUCLEOTIDE SEQUENCE</scope>
    <source>
        <strain evidence="1">44XB</strain>
    </source>
</reference>
<dbReference type="EMBL" id="CP129113">
    <property type="protein sequence ID" value="WLV24003.1"/>
    <property type="molecule type" value="Genomic_DNA"/>
</dbReference>
<dbReference type="Gene3D" id="3.40.50.300">
    <property type="entry name" value="P-loop containing nucleotide triphosphate hydrolases"/>
    <property type="match status" value="1"/>
</dbReference>
<sequence>MYRIPYYLTGHTSKGFINLLSEQTLIGIERICVLDHVSKTVKTSVLHACLESVADSEHEVLLSPDGKEYLEGVIIRDHSLAILTNTIADSANLPTKLLGKLIRIELDVHFAENEPDAAEVRLLEGVCNKAYDALLAGLRIHDDLESVYGDEMDFEKADEVAETITDLLLGKVSDRQKEPQIERRMFGTNTPDGIVNIVPEIINRTSRIHFVHGRAGTGKSTLMKRIANTCLEKGLNLELYHCSFDPQSVDMIRVPELDYAIFDATDPHAFNPDPNDSGQEVIDTYELFVNPGTDEKYADIIEGVTRRYKKKAGEGIEWLKEAGKIMERLEEPYKTEEYTSLLQEECPKIAGVLVEEEY</sequence>
<proteinExistence type="predicted"/>
<protein>
    <submittedName>
        <fullName evidence="1">Uncharacterized protein</fullName>
    </submittedName>
</protein>
<dbReference type="InterPro" id="IPR027417">
    <property type="entry name" value="P-loop_NTPase"/>
</dbReference>
<accession>A0ABY9KWM2</accession>
<evidence type="ECO:0000313" key="1">
    <source>
        <dbReference type="EMBL" id="WLV24003.1"/>
    </source>
</evidence>